<gene>
    <name evidence="1" type="ORF">C2G38_2223570</name>
</gene>
<dbReference type="OrthoDB" id="5548359at2759"/>
<protein>
    <submittedName>
        <fullName evidence="1">Uncharacterized protein</fullName>
    </submittedName>
</protein>
<proteinExistence type="predicted"/>
<dbReference type="EMBL" id="QKWP01002278">
    <property type="protein sequence ID" value="RIB03994.1"/>
    <property type="molecule type" value="Genomic_DNA"/>
</dbReference>
<accession>A0A397U1B6</accession>
<dbReference type="AlphaFoldDB" id="A0A397U1B6"/>
<dbReference type="Proteomes" id="UP000266673">
    <property type="component" value="Unassembled WGS sequence"/>
</dbReference>
<keyword evidence="2" id="KW-1185">Reference proteome</keyword>
<organism evidence="1 2">
    <name type="scientific">Gigaspora rosea</name>
    <dbReference type="NCBI Taxonomy" id="44941"/>
    <lineage>
        <taxon>Eukaryota</taxon>
        <taxon>Fungi</taxon>
        <taxon>Fungi incertae sedis</taxon>
        <taxon>Mucoromycota</taxon>
        <taxon>Glomeromycotina</taxon>
        <taxon>Glomeromycetes</taxon>
        <taxon>Diversisporales</taxon>
        <taxon>Gigasporaceae</taxon>
        <taxon>Gigaspora</taxon>
    </lineage>
</organism>
<sequence length="137" mass="16442">MTVSNYLHLSTCILMTFEFQNVTTLLELSGTTRFKEFFTKSMKYFFVEELRLVIFALLKKYPERMTEEIYEILAQELAKKPVPQDPIRDPDPIRIRCFGSNRILDFKIRRIQRFRSEDPFGSVHADWLYFVDSDWLI</sequence>
<reference evidence="1 2" key="1">
    <citation type="submission" date="2018-06" db="EMBL/GenBank/DDBJ databases">
        <title>Comparative genomics reveals the genomic features of Rhizophagus irregularis, R. cerebriforme, R. diaphanum and Gigaspora rosea, and their symbiotic lifestyle signature.</title>
        <authorList>
            <person name="Morin E."/>
            <person name="San Clemente H."/>
            <person name="Chen E.C.H."/>
            <person name="De La Providencia I."/>
            <person name="Hainaut M."/>
            <person name="Kuo A."/>
            <person name="Kohler A."/>
            <person name="Murat C."/>
            <person name="Tang N."/>
            <person name="Roy S."/>
            <person name="Loubradou J."/>
            <person name="Henrissat B."/>
            <person name="Grigoriev I.V."/>
            <person name="Corradi N."/>
            <person name="Roux C."/>
            <person name="Martin F.M."/>
        </authorList>
    </citation>
    <scope>NUCLEOTIDE SEQUENCE [LARGE SCALE GENOMIC DNA]</scope>
    <source>
        <strain evidence="1 2">DAOM 194757</strain>
    </source>
</reference>
<evidence type="ECO:0000313" key="1">
    <source>
        <dbReference type="EMBL" id="RIB03994.1"/>
    </source>
</evidence>
<name>A0A397U1B6_9GLOM</name>
<evidence type="ECO:0000313" key="2">
    <source>
        <dbReference type="Proteomes" id="UP000266673"/>
    </source>
</evidence>
<comment type="caution">
    <text evidence="1">The sequence shown here is derived from an EMBL/GenBank/DDBJ whole genome shotgun (WGS) entry which is preliminary data.</text>
</comment>